<organism evidence="1 2">
    <name type="scientific">Leucogyrophana mollusca</name>
    <dbReference type="NCBI Taxonomy" id="85980"/>
    <lineage>
        <taxon>Eukaryota</taxon>
        <taxon>Fungi</taxon>
        <taxon>Dikarya</taxon>
        <taxon>Basidiomycota</taxon>
        <taxon>Agaricomycotina</taxon>
        <taxon>Agaricomycetes</taxon>
        <taxon>Agaricomycetidae</taxon>
        <taxon>Boletales</taxon>
        <taxon>Boletales incertae sedis</taxon>
        <taxon>Leucogyrophana</taxon>
    </lineage>
</organism>
<keyword evidence="2" id="KW-1185">Reference proteome</keyword>
<gene>
    <name evidence="1" type="ORF">BV22DRAFT_1131600</name>
</gene>
<proteinExistence type="predicted"/>
<sequence length="602" mass="65983">MPFVSSRIPAPVGSMNNLENYPGTSSLADPPAVRRKLSAEGVFQRVTTLFSPRRKRESNASSRNGPQSNIAVTNGRTTARISRSSSRSSSPASPDIRRPSGLGRRASSLESPQPYPFAPTDFPGKPDREEDGDMGRANALTMSSTSLIGLRRAHEARFQPHPVHICEIPGEILECILLFLSPHDLCSVALTSRVLCAVSRITLYRTLDLATIGDGRIDYLFGILATNQELAGIVHTLTCHSWPTSSLLQPGSDNTPAYPSHESLFFAALRKMRNLVSVSVPSFPPVFVQATLPQNINISRLQQLTITSQELSQKEQTDILSSLPYYTQLSTLSFPNLTEGNNDFKDTQEIPRTSTSITRNVPNALQTSRKLLKSLKHLHAPPELAIAIANLLWSPLHSVTLNVHSTLYTGLRPAAVARALKGVAEMKIVFGQEVDKRTAEKFLGAVGGALTEEVSEGAQQLTALEIEAEWMDEEAAETLYKIIDSVMPRFRGLRKLKLTTPCRSPQTQSLPVLPHNFPFPPLPSPARSSFSMSISSPLGQALTHEFVGQGAEKMHAKTWTKQCPSLHDIAFTFTRPPSDGVTGGYEEDAESVIYGIWFRKRG</sequence>
<evidence type="ECO:0000313" key="1">
    <source>
        <dbReference type="EMBL" id="KAH7922246.1"/>
    </source>
</evidence>
<reference evidence="1" key="1">
    <citation type="journal article" date="2021" name="New Phytol.">
        <title>Evolutionary innovations through gain and loss of genes in the ectomycorrhizal Boletales.</title>
        <authorList>
            <person name="Wu G."/>
            <person name="Miyauchi S."/>
            <person name="Morin E."/>
            <person name="Kuo A."/>
            <person name="Drula E."/>
            <person name="Varga T."/>
            <person name="Kohler A."/>
            <person name="Feng B."/>
            <person name="Cao Y."/>
            <person name="Lipzen A."/>
            <person name="Daum C."/>
            <person name="Hundley H."/>
            <person name="Pangilinan J."/>
            <person name="Johnson J."/>
            <person name="Barry K."/>
            <person name="LaButti K."/>
            <person name="Ng V."/>
            <person name="Ahrendt S."/>
            <person name="Min B."/>
            <person name="Choi I.G."/>
            <person name="Park H."/>
            <person name="Plett J.M."/>
            <person name="Magnuson J."/>
            <person name="Spatafora J.W."/>
            <person name="Nagy L.G."/>
            <person name="Henrissat B."/>
            <person name="Grigoriev I.V."/>
            <person name="Yang Z.L."/>
            <person name="Xu J."/>
            <person name="Martin F.M."/>
        </authorList>
    </citation>
    <scope>NUCLEOTIDE SEQUENCE</scope>
    <source>
        <strain evidence="1">KUC20120723A-06</strain>
    </source>
</reference>
<protein>
    <submittedName>
        <fullName evidence="1">Uncharacterized protein</fullName>
    </submittedName>
</protein>
<accession>A0ACB8BAM9</accession>
<comment type="caution">
    <text evidence="1">The sequence shown here is derived from an EMBL/GenBank/DDBJ whole genome shotgun (WGS) entry which is preliminary data.</text>
</comment>
<dbReference type="EMBL" id="MU266492">
    <property type="protein sequence ID" value="KAH7922246.1"/>
    <property type="molecule type" value="Genomic_DNA"/>
</dbReference>
<name>A0ACB8BAM9_9AGAM</name>
<evidence type="ECO:0000313" key="2">
    <source>
        <dbReference type="Proteomes" id="UP000790709"/>
    </source>
</evidence>
<dbReference type="Proteomes" id="UP000790709">
    <property type="component" value="Unassembled WGS sequence"/>
</dbReference>